<feature type="transmembrane region" description="Helical" evidence="6">
    <location>
        <begin position="280"/>
        <end position="298"/>
    </location>
</feature>
<evidence type="ECO:0000256" key="5">
    <source>
        <dbReference type="SAM" id="MobiDB-lite"/>
    </source>
</evidence>
<dbReference type="GO" id="GO:0005886">
    <property type="term" value="C:plasma membrane"/>
    <property type="evidence" value="ECO:0007669"/>
    <property type="project" value="UniProtKB-SubCell"/>
</dbReference>
<dbReference type="KEGG" id="baqk:QN215_00810"/>
<evidence type="ECO:0000259" key="7">
    <source>
        <dbReference type="PROSITE" id="PS50850"/>
    </source>
</evidence>
<keyword evidence="3 6" id="KW-1133">Transmembrane helix</keyword>
<protein>
    <submittedName>
        <fullName evidence="8">MFS transporter</fullName>
    </submittedName>
</protein>
<dbReference type="PANTHER" id="PTHR23528">
    <property type="match status" value="1"/>
</dbReference>
<feature type="transmembrane region" description="Helical" evidence="6">
    <location>
        <begin position="318"/>
        <end position="339"/>
    </location>
</feature>
<feature type="transmembrane region" description="Helical" evidence="6">
    <location>
        <begin position="98"/>
        <end position="120"/>
    </location>
</feature>
<evidence type="ECO:0000256" key="6">
    <source>
        <dbReference type="SAM" id="Phobius"/>
    </source>
</evidence>
<dbReference type="InterPro" id="IPR036259">
    <property type="entry name" value="MFS_trans_sf"/>
</dbReference>
<feature type="transmembrane region" description="Helical" evidence="6">
    <location>
        <begin position="351"/>
        <end position="369"/>
    </location>
</feature>
<dbReference type="Pfam" id="PF13347">
    <property type="entry name" value="MFS_2"/>
    <property type="match status" value="1"/>
</dbReference>
<organism evidence="8">
    <name type="scientific">Bifidobacterium aquikefiricola</name>
    <dbReference type="NCBI Taxonomy" id="3059038"/>
    <lineage>
        <taxon>Bacteria</taxon>
        <taxon>Bacillati</taxon>
        <taxon>Actinomycetota</taxon>
        <taxon>Actinomycetes</taxon>
        <taxon>Bifidobacteriales</taxon>
        <taxon>Bifidobacteriaceae</taxon>
        <taxon>Bifidobacterium</taxon>
    </lineage>
</organism>
<feature type="domain" description="Major facilitator superfamily (MFS) profile" evidence="7">
    <location>
        <begin position="279"/>
        <end position="463"/>
    </location>
</feature>
<comment type="subcellular location">
    <subcellularLocation>
        <location evidence="1">Cell membrane</location>
        <topology evidence="1">Multi-pass membrane protein</topology>
    </subcellularLocation>
</comment>
<feature type="transmembrane region" description="Helical" evidence="6">
    <location>
        <begin position="413"/>
        <end position="434"/>
    </location>
</feature>
<sequence length="463" mass="49136">MSTPNKSFETRPSEAVEPSMTEAPGAGAASTAVAGSNFSADDSPLNEFGERRFVNKLSWFGPLNLVTVLAFTIPTAATASLFSFMYTVVLSEAKANSAIGITNIFGAFSGAVFAVLIGYLSDRTRTRLGRRNPWIIFGTILATIGLFGLALANYSMIWMVVIFFCIFQAGLNTFYAAYTALLPDRVHSALLGRASAYSGFGSLAGTALGSILTQVLVGLFGAANLKAGFFTLPWLMIVIAIVIVIVLPGADMHTKHGTPTTEQHAEGVKSPFRIPKDRDFWLAYFGRFAIVLGVMLILQTATQIMRYHLGLSVKDAASVGAVAGLLMAAAGAISSLFAGFISDKIGKRKPLIAFTVAFFIIGAALLAFSSSVIVYYVYTICAALSYGSFQAIDQALMVEVLPDKEHVAQDMGMLGTTNTLTGVIAGGMGALVIGVFGYEMLFVIAGILALIGILIFIPIKRVK</sequence>
<feature type="transmembrane region" description="Helical" evidence="6">
    <location>
        <begin position="440"/>
        <end position="459"/>
    </location>
</feature>
<dbReference type="EMBL" id="CP129674">
    <property type="protein sequence ID" value="XDS44716.1"/>
    <property type="molecule type" value="Genomic_DNA"/>
</dbReference>
<reference evidence="8" key="1">
    <citation type="submission" date="2023-07" db="EMBL/GenBank/DDBJ databases">
        <title>Bifidobacterium aquikefiriaerophilum sp. nov. and Bifidobacterium eccum sp. nov., isolated from water kefir.</title>
        <authorList>
            <person name="Breselge S."/>
            <person name="Bellassi P."/>
            <person name="Barcenilla C."/>
            <person name="Alvarez-Ordonez A."/>
            <person name="Morelli L."/>
            <person name="Cotter P.D."/>
        </authorList>
    </citation>
    <scope>NUCLEOTIDE SEQUENCE</scope>
    <source>
        <strain evidence="8">WK041_4_12</strain>
    </source>
</reference>
<dbReference type="InterPro" id="IPR020846">
    <property type="entry name" value="MFS_dom"/>
</dbReference>
<keyword evidence="2 6" id="KW-0812">Transmembrane</keyword>
<keyword evidence="4 6" id="KW-0472">Membrane</keyword>
<accession>A0AB39U737</accession>
<gene>
    <name evidence="8" type="ORF">QN215_00810</name>
</gene>
<evidence type="ECO:0000256" key="1">
    <source>
        <dbReference type="ARBA" id="ARBA00004651"/>
    </source>
</evidence>
<dbReference type="RefSeq" id="WP_369344260.1">
    <property type="nucleotide sequence ID" value="NZ_CP129674.1"/>
</dbReference>
<evidence type="ECO:0000256" key="4">
    <source>
        <dbReference type="ARBA" id="ARBA00023136"/>
    </source>
</evidence>
<evidence type="ECO:0000256" key="3">
    <source>
        <dbReference type="ARBA" id="ARBA00022989"/>
    </source>
</evidence>
<dbReference type="PANTHER" id="PTHR23528:SF1">
    <property type="entry name" value="MAJOR FACILITATOR SUPERFAMILY (MFS) PROFILE DOMAIN-CONTAINING PROTEIN"/>
    <property type="match status" value="1"/>
</dbReference>
<dbReference type="AlphaFoldDB" id="A0AB39U737"/>
<name>A0AB39U737_9BIFI</name>
<evidence type="ECO:0000313" key="8">
    <source>
        <dbReference type="EMBL" id="XDS44716.1"/>
    </source>
</evidence>
<feature type="transmembrane region" description="Helical" evidence="6">
    <location>
        <begin position="227"/>
        <end position="247"/>
    </location>
</feature>
<dbReference type="GO" id="GO:0022857">
    <property type="term" value="F:transmembrane transporter activity"/>
    <property type="evidence" value="ECO:0007669"/>
    <property type="project" value="InterPro"/>
</dbReference>
<dbReference type="Gene3D" id="1.20.1250.20">
    <property type="entry name" value="MFS general substrate transporter like domains"/>
    <property type="match status" value="2"/>
</dbReference>
<feature type="transmembrane region" description="Helical" evidence="6">
    <location>
        <begin position="375"/>
        <end position="392"/>
    </location>
</feature>
<proteinExistence type="predicted"/>
<feature type="transmembrane region" description="Helical" evidence="6">
    <location>
        <begin position="132"/>
        <end position="151"/>
    </location>
</feature>
<feature type="region of interest" description="Disordered" evidence="5">
    <location>
        <begin position="1"/>
        <end position="28"/>
    </location>
</feature>
<dbReference type="SUPFAM" id="SSF103473">
    <property type="entry name" value="MFS general substrate transporter"/>
    <property type="match status" value="1"/>
</dbReference>
<dbReference type="PROSITE" id="PS50850">
    <property type="entry name" value="MFS"/>
    <property type="match status" value="1"/>
</dbReference>
<feature type="transmembrane region" description="Helical" evidence="6">
    <location>
        <begin position="199"/>
        <end position="221"/>
    </location>
</feature>
<evidence type="ECO:0000256" key="2">
    <source>
        <dbReference type="ARBA" id="ARBA00022692"/>
    </source>
</evidence>
<feature type="transmembrane region" description="Helical" evidence="6">
    <location>
        <begin position="157"/>
        <end position="178"/>
    </location>
</feature>
<feature type="transmembrane region" description="Helical" evidence="6">
    <location>
        <begin position="59"/>
        <end position="86"/>
    </location>
</feature>